<dbReference type="PANTHER" id="PTHR47036:SF1">
    <property type="entry name" value="COBALT-FACTOR III C(17)-METHYLTRANSFERASE-RELATED"/>
    <property type="match status" value="1"/>
</dbReference>
<dbReference type="InterPro" id="IPR000878">
    <property type="entry name" value="4pyrrol_Mease"/>
</dbReference>
<dbReference type="Gene3D" id="3.30.950.10">
    <property type="entry name" value="Methyltransferase, Cobalt-precorrin-4 Transmethylase, Domain 2"/>
    <property type="match status" value="1"/>
</dbReference>
<keyword evidence="3 7" id="KW-0489">Methyltransferase</keyword>
<dbReference type="CDD" id="cd11646">
    <property type="entry name" value="Precorrin_3B_C17_MT"/>
    <property type="match status" value="1"/>
</dbReference>
<dbReference type="InterPro" id="IPR014776">
    <property type="entry name" value="4pyrrole_Mease_sub2"/>
</dbReference>
<evidence type="ECO:0000256" key="5">
    <source>
        <dbReference type="ARBA" id="ARBA00022691"/>
    </source>
</evidence>
<keyword evidence="8" id="KW-1185">Reference proteome</keyword>
<evidence type="ECO:0000256" key="3">
    <source>
        <dbReference type="ARBA" id="ARBA00022603"/>
    </source>
</evidence>
<dbReference type="UniPathway" id="UPA00148"/>
<feature type="domain" description="Tetrapyrrole methylase" evidence="6">
    <location>
        <begin position="6"/>
        <end position="210"/>
    </location>
</feature>
<dbReference type="NCBIfam" id="TIGR01466">
    <property type="entry name" value="cobJ_cbiH"/>
    <property type="match status" value="1"/>
</dbReference>
<dbReference type="Gene3D" id="3.40.1010.10">
    <property type="entry name" value="Cobalt-precorrin-4 Transmethylase, Domain 1"/>
    <property type="match status" value="1"/>
</dbReference>
<evidence type="ECO:0000256" key="2">
    <source>
        <dbReference type="ARBA" id="ARBA00022573"/>
    </source>
</evidence>
<dbReference type="GO" id="GO:0032259">
    <property type="term" value="P:methylation"/>
    <property type="evidence" value="ECO:0007669"/>
    <property type="project" value="UniProtKB-KW"/>
</dbReference>
<dbReference type="OrthoDB" id="9772960at2"/>
<dbReference type="InterPro" id="IPR035996">
    <property type="entry name" value="4pyrrol_Methylase_sf"/>
</dbReference>
<sequence>MTKTGKLYVVGIGPGSYEDMTVRAINVLKECELIVGYTVYIDLIRDHFPDKETLTTPMRQEKQRCQMALDEAKKGKTVAMVCSGDSGVYGMSGLILELSDDEVEIEMVPGVTAALSGGALLGAPLGHDFAIISLSDLLTPMELIEDRLRMSAKADMVICLYNPSSKKRSDYLKKACEIVLEYRDPETVCGIARNVGRSEEEMSVLSLETLKDTSVDMFTTVYMGNSMTKEIHGNMVTPRGYRNE</sequence>
<comment type="caution">
    <text evidence="7">The sequence shown here is derived from an EMBL/GenBank/DDBJ whole genome shotgun (WGS) entry which is preliminary data.</text>
</comment>
<dbReference type="SUPFAM" id="SSF53790">
    <property type="entry name" value="Tetrapyrrole methylase"/>
    <property type="match status" value="1"/>
</dbReference>
<evidence type="ECO:0000313" key="7">
    <source>
        <dbReference type="EMBL" id="RKD28704.1"/>
    </source>
</evidence>
<keyword evidence="4 7" id="KW-0808">Transferase</keyword>
<evidence type="ECO:0000259" key="6">
    <source>
        <dbReference type="Pfam" id="PF00590"/>
    </source>
</evidence>
<name>A0A419SU49_9FIRM</name>
<dbReference type="InterPro" id="IPR051810">
    <property type="entry name" value="Precorrin_MeTrfase"/>
</dbReference>
<dbReference type="RefSeq" id="WP_120198662.1">
    <property type="nucleotide sequence ID" value="NZ_MCIA01000034.1"/>
</dbReference>
<dbReference type="InterPro" id="IPR014777">
    <property type="entry name" value="4pyrrole_Mease_sub1"/>
</dbReference>
<protein>
    <submittedName>
        <fullName evidence="7">Precorrin-3B C(17)-methyltransferase</fullName>
    </submittedName>
</protein>
<proteinExistence type="predicted"/>
<dbReference type="InterPro" id="IPR006363">
    <property type="entry name" value="Cbl_synth_CobJ/CibH_dom"/>
</dbReference>
<evidence type="ECO:0000256" key="4">
    <source>
        <dbReference type="ARBA" id="ARBA00022679"/>
    </source>
</evidence>
<keyword evidence="2" id="KW-0169">Cobalamin biosynthesis</keyword>
<accession>A0A419SU49</accession>
<dbReference type="Proteomes" id="UP000284277">
    <property type="component" value="Unassembled WGS sequence"/>
</dbReference>
<evidence type="ECO:0000313" key="8">
    <source>
        <dbReference type="Proteomes" id="UP000284277"/>
    </source>
</evidence>
<dbReference type="GO" id="GO:0008168">
    <property type="term" value="F:methyltransferase activity"/>
    <property type="evidence" value="ECO:0007669"/>
    <property type="project" value="UniProtKB-KW"/>
</dbReference>
<comment type="pathway">
    <text evidence="1">Cofactor biosynthesis; adenosylcobalamin biosynthesis.</text>
</comment>
<keyword evidence="5" id="KW-0949">S-adenosyl-L-methionine</keyword>
<organism evidence="7 8">
    <name type="scientific">Lacrimispora algidixylanolytica</name>
    <dbReference type="NCBI Taxonomy" id="94868"/>
    <lineage>
        <taxon>Bacteria</taxon>
        <taxon>Bacillati</taxon>
        <taxon>Bacillota</taxon>
        <taxon>Clostridia</taxon>
        <taxon>Lachnospirales</taxon>
        <taxon>Lachnospiraceae</taxon>
        <taxon>Lacrimispora</taxon>
    </lineage>
</organism>
<evidence type="ECO:0000256" key="1">
    <source>
        <dbReference type="ARBA" id="ARBA00004953"/>
    </source>
</evidence>
<gene>
    <name evidence="7" type="ORF">BET01_10870</name>
</gene>
<dbReference type="AlphaFoldDB" id="A0A419SU49"/>
<dbReference type="GO" id="GO:0009236">
    <property type="term" value="P:cobalamin biosynthetic process"/>
    <property type="evidence" value="ECO:0007669"/>
    <property type="project" value="UniProtKB-UniPathway"/>
</dbReference>
<dbReference type="EMBL" id="MCIA01000034">
    <property type="protein sequence ID" value="RKD28704.1"/>
    <property type="molecule type" value="Genomic_DNA"/>
</dbReference>
<dbReference type="Pfam" id="PF00590">
    <property type="entry name" value="TP_methylase"/>
    <property type="match status" value="1"/>
</dbReference>
<dbReference type="PANTHER" id="PTHR47036">
    <property type="entry name" value="COBALT-FACTOR III C(17)-METHYLTRANSFERASE-RELATED"/>
    <property type="match status" value="1"/>
</dbReference>
<reference evidence="7 8" key="1">
    <citation type="submission" date="2016-08" db="EMBL/GenBank/DDBJ databases">
        <title>A new outlook on sporulation: Clostridium algidixylanolyticum.</title>
        <authorList>
            <person name="Poppleton D.I."/>
            <person name="Gribaldo S."/>
        </authorList>
    </citation>
    <scope>NUCLEOTIDE SEQUENCE [LARGE SCALE GENOMIC DNA]</scope>
    <source>
        <strain evidence="7 8">SPL73</strain>
    </source>
</reference>